<reference evidence="9" key="1">
    <citation type="submission" date="2017-02" db="UniProtKB">
        <authorList>
            <consortium name="WormBaseParasite"/>
        </authorList>
    </citation>
    <scope>IDENTIFICATION</scope>
</reference>
<feature type="compositionally biased region" description="Basic and acidic residues" evidence="5">
    <location>
        <begin position="173"/>
        <end position="193"/>
    </location>
</feature>
<dbReference type="Pfam" id="PF03126">
    <property type="entry name" value="Plus-3"/>
    <property type="match status" value="1"/>
</dbReference>
<feature type="compositionally biased region" description="Basic residues" evidence="5">
    <location>
        <begin position="163"/>
        <end position="172"/>
    </location>
</feature>
<dbReference type="Proteomes" id="UP000280834">
    <property type="component" value="Unassembled WGS sequence"/>
</dbReference>
<feature type="region of interest" description="Disordered" evidence="5">
    <location>
        <begin position="1"/>
        <end position="126"/>
    </location>
</feature>
<evidence type="ECO:0000256" key="5">
    <source>
        <dbReference type="SAM" id="MobiDB-lite"/>
    </source>
</evidence>
<evidence type="ECO:0000256" key="2">
    <source>
        <dbReference type="ARBA" id="ARBA00023015"/>
    </source>
</evidence>
<dbReference type="WBParaSite" id="BTMF_0001044101-mRNA-1">
    <property type="protein sequence ID" value="BTMF_0001044101-mRNA-1"/>
    <property type="gene ID" value="BTMF_0001044101"/>
</dbReference>
<accession>A0A0R3QRT9</accession>
<dbReference type="SMART" id="SM00719">
    <property type="entry name" value="Plus3"/>
    <property type="match status" value="1"/>
</dbReference>
<evidence type="ECO:0000313" key="9">
    <source>
        <dbReference type="WBParaSite" id="BTMF_0001044101-mRNA-1"/>
    </source>
</evidence>
<feature type="compositionally biased region" description="Acidic residues" evidence="5">
    <location>
        <begin position="262"/>
        <end position="276"/>
    </location>
</feature>
<sequence>MKRIASSGDEQVKESSAKGKLNLDNEDNRQTKARRSTRATNQNKKVIESGTSEEDSDSDVEAATSSRKRKTDKKLKGRSKKTRAQTDSDEDSSDDSDRKSLVDEYDDDMFLDEEDRRRLEEMTEKDREAEIFKRVEQREILRARHAIQKKIKAQKEDIAGLSKKNKKKKEKEKKREKDGKKKIVESDIDERNGADGSVAVLHSGFTNDDKDNSEEYDEFQRPSEIQKKQKQKNAMADLVSRRKEKQEAAQKKKTQSHKSELDIDEVFGNDGSDDDYEKSSSSSSRSSSRSTSRSTSKSRTRSPSPEKKREVNCLADLARIRLSRFKISRIVHAPFFNKTVIGCFVRIGIGRNKEGRSVYRAAQILDVVETAKVYQLENTRTNKGLKLKHGEEERVYRLEFVSNSEFTNHEFNKWYDAMKSNNLSILTIDQVEKKEADIQKAVNYNYTDKDIELMVQEKMRFQKAPLNYALEKGNLIKLKKLNLNCTVNQEWKNIFFSNKGFNMYGTFQEKKNTIGRIDKITAENIQNHLFRIQSVTDLICINFRQLSLNFKKCHSFLLLSWTLNHGMEEKVGIIRPKNLLLSLRAINLEYLKIFIPD</sequence>
<organism evidence="9">
    <name type="scientific">Brugia timori</name>
    <dbReference type="NCBI Taxonomy" id="42155"/>
    <lineage>
        <taxon>Eukaryota</taxon>
        <taxon>Metazoa</taxon>
        <taxon>Ecdysozoa</taxon>
        <taxon>Nematoda</taxon>
        <taxon>Chromadorea</taxon>
        <taxon>Rhabditida</taxon>
        <taxon>Spirurina</taxon>
        <taxon>Spiruromorpha</taxon>
        <taxon>Filarioidea</taxon>
        <taxon>Onchocercidae</taxon>
        <taxon>Brugia</taxon>
    </lineage>
</organism>
<feature type="compositionally biased region" description="Basic and acidic residues" evidence="5">
    <location>
        <begin position="10"/>
        <end position="30"/>
    </location>
</feature>
<dbReference type="STRING" id="42155.A0A0R3QRT9"/>
<evidence type="ECO:0000259" key="6">
    <source>
        <dbReference type="PROSITE" id="PS51360"/>
    </source>
</evidence>
<dbReference type="PANTHER" id="PTHR13115">
    <property type="entry name" value="RNA POLYMERASE-ASSOCIATED PROTEIN RTF1 HOMOLOG"/>
    <property type="match status" value="1"/>
</dbReference>
<feature type="domain" description="Plus3" evidence="6">
    <location>
        <begin position="311"/>
        <end position="443"/>
    </location>
</feature>
<feature type="compositionally biased region" description="Basic and acidic residues" evidence="5">
    <location>
        <begin position="239"/>
        <end position="250"/>
    </location>
</feature>
<evidence type="ECO:0000256" key="1">
    <source>
        <dbReference type="ARBA" id="ARBA00004123"/>
    </source>
</evidence>
<evidence type="ECO:0000256" key="3">
    <source>
        <dbReference type="ARBA" id="ARBA00023163"/>
    </source>
</evidence>
<comment type="subcellular location">
    <subcellularLocation>
        <location evidence="1">Nucleus</location>
    </subcellularLocation>
</comment>
<dbReference type="GO" id="GO:1990269">
    <property type="term" value="F:RNA polymerase II C-terminal domain phosphoserine binding"/>
    <property type="evidence" value="ECO:0007669"/>
    <property type="project" value="TreeGrafter"/>
</dbReference>
<evidence type="ECO:0000313" key="7">
    <source>
        <dbReference type="EMBL" id="VDO28311.1"/>
    </source>
</evidence>
<keyword evidence="2" id="KW-0805">Transcription regulation</keyword>
<keyword evidence="3" id="KW-0804">Transcription</keyword>
<proteinExistence type="predicted"/>
<feature type="compositionally biased region" description="Basic and acidic residues" evidence="5">
    <location>
        <begin position="218"/>
        <end position="227"/>
    </location>
</feature>
<keyword evidence="8" id="KW-1185">Reference proteome</keyword>
<gene>
    <name evidence="7" type="ORF">BTMF_LOCUS8475</name>
</gene>
<dbReference type="GO" id="GO:0016593">
    <property type="term" value="C:Cdc73/Paf1 complex"/>
    <property type="evidence" value="ECO:0007669"/>
    <property type="project" value="TreeGrafter"/>
</dbReference>
<feature type="compositionally biased region" description="Basic and acidic residues" evidence="5">
    <location>
        <begin position="114"/>
        <end position="126"/>
    </location>
</feature>
<keyword evidence="4" id="KW-0539">Nucleus</keyword>
<feature type="compositionally biased region" description="Basic residues" evidence="5">
    <location>
        <begin position="66"/>
        <end position="83"/>
    </location>
</feature>
<dbReference type="InterPro" id="IPR036128">
    <property type="entry name" value="Plus3-like_sf"/>
</dbReference>
<evidence type="ECO:0000256" key="4">
    <source>
        <dbReference type="ARBA" id="ARBA00023242"/>
    </source>
</evidence>
<dbReference type="Gene3D" id="3.90.70.200">
    <property type="entry name" value="Plus-3 domain"/>
    <property type="match status" value="1"/>
</dbReference>
<protein>
    <submittedName>
        <fullName evidence="9">Plus3 domain-containing protein</fullName>
    </submittedName>
</protein>
<dbReference type="PANTHER" id="PTHR13115:SF8">
    <property type="entry name" value="RNA POLYMERASE-ASSOCIATED PROTEIN RTF1 HOMOLOG"/>
    <property type="match status" value="1"/>
</dbReference>
<dbReference type="EMBL" id="UZAG01016426">
    <property type="protein sequence ID" value="VDO28311.1"/>
    <property type="molecule type" value="Genomic_DNA"/>
</dbReference>
<feature type="compositionally biased region" description="Acidic residues" evidence="5">
    <location>
        <begin position="103"/>
        <end position="113"/>
    </location>
</feature>
<evidence type="ECO:0000313" key="8">
    <source>
        <dbReference type="Proteomes" id="UP000280834"/>
    </source>
</evidence>
<feature type="compositionally biased region" description="Acidic residues" evidence="5">
    <location>
        <begin position="51"/>
        <end position="60"/>
    </location>
</feature>
<feature type="compositionally biased region" description="Low complexity" evidence="5">
    <location>
        <begin position="279"/>
        <end position="303"/>
    </location>
</feature>
<dbReference type="AlphaFoldDB" id="A0A0R3QRT9"/>
<dbReference type="SUPFAM" id="SSF159042">
    <property type="entry name" value="Plus3-like"/>
    <property type="match status" value="1"/>
</dbReference>
<reference evidence="7 8" key="2">
    <citation type="submission" date="2018-11" db="EMBL/GenBank/DDBJ databases">
        <authorList>
            <consortium name="Pathogen Informatics"/>
        </authorList>
    </citation>
    <scope>NUCLEOTIDE SEQUENCE [LARGE SCALE GENOMIC DNA]</scope>
</reference>
<feature type="region of interest" description="Disordered" evidence="5">
    <location>
        <begin position="150"/>
        <end position="310"/>
    </location>
</feature>
<name>A0A0R3QRT9_9BILA</name>
<dbReference type="GO" id="GO:0003677">
    <property type="term" value="F:DNA binding"/>
    <property type="evidence" value="ECO:0007669"/>
    <property type="project" value="InterPro"/>
</dbReference>
<dbReference type="InterPro" id="IPR004343">
    <property type="entry name" value="Plus-3_dom"/>
</dbReference>
<dbReference type="PROSITE" id="PS51360">
    <property type="entry name" value="PLUS3"/>
    <property type="match status" value="1"/>
</dbReference>